<dbReference type="Proteomes" id="UP000821865">
    <property type="component" value="Chromosome 6"/>
</dbReference>
<organism evidence="1 2">
    <name type="scientific">Dermacentor silvarum</name>
    <name type="common">Tick</name>
    <dbReference type="NCBI Taxonomy" id="543639"/>
    <lineage>
        <taxon>Eukaryota</taxon>
        <taxon>Metazoa</taxon>
        <taxon>Ecdysozoa</taxon>
        <taxon>Arthropoda</taxon>
        <taxon>Chelicerata</taxon>
        <taxon>Arachnida</taxon>
        <taxon>Acari</taxon>
        <taxon>Parasitiformes</taxon>
        <taxon>Ixodida</taxon>
        <taxon>Ixodoidea</taxon>
        <taxon>Ixodidae</taxon>
        <taxon>Rhipicephalinae</taxon>
        <taxon>Dermacentor</taxon>
    </lineage>
</organism>
<gene>
    <name evidence="1" type="ORF">HPB49_001388</name>
</gene>
<dbReference type="EMBL" id="CM023475">
    <property type="protein sequence ID" value="KAH7944871.1"/>
    <property type="molecule type" value="Genomic_DNA"/>
</dbReference>
<proteinExistence type="predicted"/>
<comment type="caution">
    <text evidence="1">The sequence shown here is derived from an EMBL/GenBank/DDBJ whole genome shotgun (WGS) entry which is preliminary data.</text>
</comment>
<evidence type="ECO:0000313" key="2">
    <source>
        <dbReference type="Proteomes" id="UP000821865"/>
    </source>
</evidence>
<name>A0ACB8CJ68_DERSI</name>
<keyword evidence="2" id="KW-1185">Reference proteome</keyword>
<accession>A0ACB8CJ68</accession>
<sequence length="222" mass="25468">MTDRRDQRDIAATESKNHPRHHEGSDSRRDDMERLRQKRATVRAAVTKIINDMTTLMRTEPTPSSELTDHLNLLKIKETMLRDLENQVEEHVTDDNLEDELQSVGQYQESITAQVWALGTGSKCFVRMLIDGGSQRSFITEELSRKLKATVLAKEQLTILGFGNVSALRKYYRRVRVTLHSQYDSNSLEVEAVEVPEICNDLLSIDRDKCTCKVEKQELTFG</sequence>
<evidence type="ECO:0000313" key="1">
    <source>
        <dbReference type="EMBL" id="KAH7944871.1"/>
    </source>
</evidence>
<protein>
    <submittedName>
        <fullName evidence="1">Uncharacterized protein</fullName>
    </submittedName>
</protein>
<reference evidence="1" key="1">
    <citation type="submission" date="2020-05" db="EMBL/GenBank/DDBJ databases">
        <title>Large-scale comparative analyses of tick genomes elucidate their genetic diversity and vector capacities.</title>
        <authorList>
            <person name="Jia N."/>
            <person name="Wang J."/>
            <person name="Shi W."/>
            <person name="Du L."/>
            <person name="Sun Y."/>
            <person name="Zhan W."/>
            <person name="Jiang J."/>
            <person name="Wang Q."/>
            <person name="Zhang B."/>
            <person name="Ji P."/>
            <person name="Sakyi L.B."/>
            <person name="Cui X."/>
            <person name="Yuan T."/>
            <person name="Jiang B."/>
            <person name="Yang W."/>
            <person name="Lam T.T.-Y."/>
            <person name="Chang Q."/>
            <person name="Ding S."/>
            <person name="Wang X."/>
            <person name="Zhu J."/>
            <person name="Ruan X."/>
            <person name="Zhao L."/>
            <person name="Wei J."/>
            <person name="Que T."/>
            <person name="Du C."/>
            <person name="Cheng J."/>
            <person name="Dai P."/>
            <person name="Han X."/>
            <person name="Huang E."/>
            <person name="Gao Y."/>
            <person name="Liu J."/>
            <person name="Shao H."/>
            <person name="Ye R."/>
            <person name="Li L."/>
            <person name="Wei W."/>
            <person name="Wang X."/>
            <person name="Wang C."/>
            <person name="Yang T."/>
            <person name="Huo Q."/>
            <person name="Li W."/>
            <person name="Guo W."/>
            <person name="Chen H."/>
            <person name="Zhou L."/>
            <person name="Ni X."/>
            <person name="Tian J."/>
            <person name="Zhou Y."/>
            <person name="Sheng Y."/>
            <person name="Liu T."/>
            <person name="Pan Y."/>
            <person name="Xia L."/>
            <person name="Li J."/>
            <person name="Zhao F."/>
            <person name="Cao W."/>
        </authorList>
    </citation>
    <scope>NUCLEOTIDE SEQUENCE</scope>
    <source>
        <strain evidence="1">Dsil-2018</strain>
    </source>
</reference>